<accession>A0A8C2LLP9</accession>
<dbReference type="SMART" id="SM01176">
    <property type="entry name" value="DUF4208"/>
    <property type="match status" value="1"/>
</dbReference>
<dbReference type="Ensembl" id="ENSCGRT00001007909.1">
    <property type="protein sequence ID" value="ENSCGRP00001005176.1"/>
    <property type="gene ID" value="ENSCGRG00001006750.1"/>
</dbReference>
<gene>
    <name evidence="4" type="primary">Chct1</name>
</gene>
<dbReference type="Pfam" id="PF13907">
    <property type="entry name" value="CHD1-like_C"/>
    <property type="match status" value="1"/>
</dbReference>
<dbReference type="InterPro" id="IPR025260">
    <property type="entry name" value="CHD1-like_C"/>
</dbReference>
<dbReference type="PANTHER" id="PTHR21765">
    <property type="entry name" value="SIMILAR TO CHROMODOMAIN-HELICASE-DNA-BINDING PROTEIN 1 (CHD-1)"/>
    <property type="match status" value="1"/>
</dbReference>
<protein>
    <submittedName>
        <fullName evidence="4">CHD1 helical C-terminal domain containing 1</fullName>
    </submittedName>
</protein>
<sequence>MEASEGQGNDTFKPLEEVGSVPCLEKSSRTIPAGDALVCHAKGLSQDTFKICKEYLRPLKESLRKLSLPKDLSQKRRIKYTKQSLEALGDHINTFLLHYCRAWETKHWKRGKEQVCLLFSDLESKQLCRLYKYTKTNQTVKFLVAFCPLDVPERYLPTNQEDRLARLCSTGGLHGNISGMKKRLFKMQTPCQQAGMLEEPRSSKYFRGGYLRKLPQKLKLKKKQIKETLRSYYYL</sequence>
<evidence type="ECO:0000313" key="5">
    <source>
        <dbReference type="Proteomes" id="UP000694386"/>
    </source>
</evidence>
<evidence type="ECO:0000259" key="3">
    <source>
        <dbReference type="SMART" id="SM01176"/>
    </source>
</evidence>
<keyword evidence="2" id="KW-0539">Nucleus</keyword>
<proteinExistence type="predicted"/>
<comment type="subcellular location">
    <subcellularLocation>
        <location evidence="1">Nucleus</location>
    </subcellularLocation>
</comment>
<feature type="domain" description="Chromodomain-helicase-DNA-binding protein 1-like C-terminal" evidence="3">
    <location>
        <begin position="31"/>
        <end position="134"/>
    </location>
</feature>
<reference evidence="4" key="1">
    <citation type="submission" date="2025-08" db="UniProtKB">
        <authorList>
            <consortium name="Ensembl"/>
        </authorList>
    </citation>
    <scope>IDENTIFICATION</scope>
</reference>
<organism evidence="4 5">
    <name type="scientific">Cricetulus griseus</name>
    <name type="common">Chinese hamster</name>
    <name type="synonym">Cricetulus barabensis griseus</name>
    <dbReference type="NCBI Taxonomy" id="10029"/>
    <lineage>
        <taxon>Eukaryota</taxon>
        <taxon>Metazoa</taxon>
        <taxon>Chordata</taxon>
        <taxon>Craniata</taxon>
        <taxon>Vertebrata</taxon>
        <taxon>Euteleostomi</taxon>
        <taxon>Mammalia</taxon>
        <taxon>Eutheria</taxon>
        <taxon>Euarchontoglires</taxon>
        <taxon>Glires</taxon>
        <taxon>Rodentia</taxon>
        <taxon>Myomorpha</taxon>
        <taxon>Muroidea</taxon>
        <taxon>Cricetidae</taxon>
        <taxon>Cricetinae</taxon>
        <taxon>Cricetulus</taxon>
    </lineage>
</organism>
<dbReference type="InterPro" id="IPR039880">
    <property type="entry name" value="CHCT1-like"/>
</dbReference>
<evidence type="ECO:0000256" key="2">
    <source>
        <dbReference type="ARBA" id="ARBA00023242"/>
    </source>
</evidence>
<evidence type="ECO:0000256" key="1">
    <source>
        <dbReference type="ARBA" id="ARBA00004123"/>
    </source>
</evidence>
<dbReference type="Proteomes" id="UP000694386">
    <property type="component" value="Unplaced"/>
</dbReference>
<dbReference type="PANTHER" id="PTHR21765:SF1">
    <property type="entry name" value="CHD1 HELICAL C-TERMINAL DOMAIN CONTAINING PROTEIN 1"/>
    <property type="match status" value="1"/>
</dbReference>
<name>A0A8C2LLP9_CRIGR</name>
<dbReference type="AlphaFoldDB" id="A0A8C2LLP9"/>
<evidence type="ECO:0000313" key="4">
    <source>
        <dbReference type="Ensembl" id="ENSCGRP00001005176.1"/>
    </source>
</evidence>
<reference evidence="4" key="2">
    <citation type="submission" date="2025-09" db="UniProtKB">
        <authorList>
            <consortium name="Ensembl"/>
        </authorList>
    </citation>
    <scope>IDENTIFICATION</scope>
</reference>
<dbReference type="GO" id="GO:0005634">
    <property type="term" value="C:nucleus"/>
    <property type="evidence" value="ECO:0007669"/>
    <property type="project" value="UniProtKB-SubCell"/>
</dbReference>